<comment type="caution">
    <text evidence="4">The sequence shown here is derived from an EMBL/GenBank/DDBJ whole genome shotgun (WGS) entry which is preliminary data.</text>
</comment>
<keyword evidence="5" id="KW-1185">Reference proteome</keyword>
<feature type="domain" description="RRM" evidence="3">
    <location>
        <begin position="46"/>
        <end position="121"/>
    </location>
</feature>
<proteinExistence type="predicted"/>
<dbReference type="EMBL" id="JBBWWQ010000007">
    <property type="protein sequence ID" value="KAK8942460.1"/>
    <property type="molecule type" value="Genomic_DNA"/>
</dbReference>
<dbReference type="PROSITE" id="PS50102">
    <property type="entry name" value="RRM"/>
    <property type="match status" value="1"/>
</dbReference>
<dbReference type="Proteomes" id="UP001418222">
    <property type="component" value="Unassembled WGS sequence"/>
</dbReference>
<evidence type="ECO:0000256" key="2">
    <source>
        <dbReference type="SAM" id="MobiDB-lite"/>
    </source>
</evidence>
<keyword evidence="1" id="KW-0694">RNA-binding</keyword>
<evidence type="ECO:0000313" key="4">
    <source>
        <dbReference type="EMBL" id="KAK8942460.1"/>
    </source>
</evidence>
<dbReference type="Pfam" id="PF00076">
    <property type="entry name" value="RRM_1"/>
    <property type="match status" value="1"/>
</dbReference>
<accession>A0AAP0BL71</accession>
<dbReference type="InterPro" id="IPR012677">
    <property type="entry name" value="Nucleotide-bd_a/b_plait_sf"/>
</dbReference>
<dbReference type="InterPro" id="IPR035979">
    <property type="entry name" value="RBD_domain_sf"/>
</dbReference>
<reference evidence="4 5" key="1">
    <citation type="journal article" date="2022" name="Nat. Plants">
        <title>Genomes of leafy and leafless Platanthera orchids illuminate the evolution of mycoheterotrophy.</title>
        <authorList>
            <person name="Li M.H."/>
            <person name="Liu K.W."/>
            <person name="Li Z."/>
            <person name="Lu H.C."/>
            <person name="Ye Q.L."/>
            <person name="Zhang D."/>
            <person name="Wang J.Y."/>
            <person name="Li Y.F."/>
            <person name="Zhong Z.M."/>
            <person name="Liu X."/>
            <person name="Yu X."/>
            <person name="Liu D.K."/>
            <person name="Tu X.D."/>
            <person name="Liu B."/>
            <person name="Hao Y."/>
            <person name="Liao X.Y."/>
            <person name="Jiang Y.T."/>
            <person name="Sun W.H."/>
            <person name="Chen J."/>
            <person name="Chen Y.Q."/>
            <person name="Ai Y."/>
            <person name="Zhai J.W."/>
            <person name="Wu S.S."/>
            <person name="Zhou Z."/>
            <person name="Hsiao Y.Y."/>
            <person name="Wu W.L."/>
            <person name="Chen Y.Y."/>
            <person name="Lin Y.F."/>
            <person name="Hsu J.L."/>
            <person name="Li C.Y."/>
            <person name="Wang Z.W."/>
            <person name="Zhao X."/>
            <person name="Zhong W.Y."/>
            <person name="Ma X.K."/>
            <person name="Ma L."/>
            <person name="Huang J."/>
            <person name="Chen G.Z."/>
            <person name="Huang M.Z."/>
            <person name="Huang L."/>
            <person name="Peng D.H."/>
            <person name="Luo Y.B."/>
            <person name="Zou S.Q."/>
            <person name="Chen S.P."/>
            <person name="Lan S."/>
            <person name="Tsai W.C."/>
            <person name="Van de Peer Y."/>
            <person name="Liu Z.J."/>
        </authorList>
    </citation>
    <scope>NUCLEOTIDE SEQUENCE [LARGE SCALE GENOMIC DNA]</scope>
    <source>
        <strain evidence="4">Lor287</strain>
    </source>
</reference>
<feature type="compositionally biased region" description="Basic residues" evidence="2">
    <location>
        <begin position="1"/>
        <end position="10"/>
    </location>
</feature>
<name>A0AAP0BL71_9ASPA</name>
<dbReference type="SUPFAM" id="SSF54928">
    <property type="entry name" value="RNA-binding domain, RBD"/>
    <property type="match status" value="1"/>
</dbReference>
<organism evidence="4 5">
    <name type="scientific">Platanthera zijinensis</name>
    <dbReference type="NCBI Taxonomy" id="2320716"/>
    <lineage>
        <taxon>Eukaryota</taxon>
        <taxon>Viridiplantae</taxon>
        <taxon>Streptophyta</taxon>
        <taxon>Embryophyta</taxon>
        <taxon>Tracheophyta</taxon>
        <taxon>Spermatophyta</taxon>
        <taxon>Magnoliopsida</taxon>
        <taxon>Liliopsida</taxon>
        <taxon>Asparagales</taxon>
        <taxon>Orchidaceae</taxon>
        <taxon>Orchidoideae</taxon>
        <taxon>Orchideae</taxon>
        <taxon>Orchidinae</taxon>
        <taxon>Platanthera</taxon>
    </lineage>
</organism>
<sequence length="182" mass="20116">MDRRFTKRGKPNFPPSLAKRPRLPQANSDAVDQQIAGDRSSSSSLSAVMVSGLPLDCTVLELKYRLEMYGSISRIRIDPNCSGYVTFRSNQSAEAAIAASVDPQFGISIRSSKLLVARASDPVAHWRLGVRASSTSKLLRAEKPLSRHGRTKKQIIPGTLVTKKVPQLSYAERKIRAYDDLF</sequence>
<dbReference type="CDD" id="cd00590">
    <property type="entry name" value="RRM_SF"/>
    <property type="match status" value="1"/>
</dbReference>
<dbReference type="AlphaFoldDB" id="A0AAP0BL71"/>
<evidence type="ECO:0000259" key="3">
    <source>
        <dbReference type="PROSITE" id="PS50102"/>
    </source>
</evidence>
<dbReference type="Gene3D" id="3.30.70.330">
    <property type="match status" value="1"/>
</dbReference>
<dbReference type="InterPro" id="IPR000504">
    <property type="entry name" value="RRM_dom"/>
</dbReference>
<dbReference type="SMART" id="SM00360">
    <property type="entry name" value="RRM"/>
    <property type="match status" value="1"/>
</dbReference>
<evidence type="ECO:0000256" key="1">
    <source>
        <dbReference type="PROSITE-ProRule" id="PRU00176"/>
    </source>
</evidence>
<feature type="region of interest" description="Disordered" evidence="2">
    <location>
        <begin position="1"/>
        <end position="36"/>
    </location>
</feature>
<dbReference type="GO" id="GO:0003723">
    <property type="term" value="F:RNA binding"/>
    <property type="evidence" value="ECO:0007669"/>
    <property type="project" value="UniProtKB-UniRule"/>
</dbReference>
<gene>
    <name evidence="4" type="ORF">KSP39_PZI008811</name>
</gene>
<evidence type="ECO:0000313" key="5">
    <source>
        <dbReference type="Proteomes" id="UP001418222"/>
    </source>
</evidence>
<protein>
    <recommendedName>
        <fullName evidence="3">RRM domain-containing protein</fullName>
    </recommendedName>
</protein>